<feature type="compositionally biased region" description="Polar residues" evidence="1">
    <location>
        <begin position="216"/>
        <end position="225"/>
    </location>
</feature>
<dbReference type="AlphaFoldDB" id="A0ABD3D9E8"/>
<evidence type="ECO:0000313" key="2">
    <source>
        <dbReference type="EMBL" id="KAL3637382.1"/>
    </source>
</evidence>
<dbReference type="EMBL" id="JAVIJP010000025">
    <property type="protein sequence ID" value="KAL3637382.1"/>
    <property type="molecule type" value="Genomic_DNA"/>
</dbReference>
<gene>
    <name evidence="2" type="ORF">CASFOL_018550</name>
</gene>
<reference evidence="3" key="1">
    <citation type="journal article" date="2024" name="IScience">
        <title>Strigolactones Initiate the Formation of Haustorium-like Structures in Castilleja.</title>
        <authorList>
            <person name="Buerger M."/>
            <person name="Peterson D."/>
            <person name="Chory J."/>
        </authorList>
    </citation>
    <scope>NUCLEOTIDE SEQUENCE [LARGE SCALE GENOMIC DNA]</scope>
</reference>
<name>A0ABD3D9E8_9LAMI</name>
<comment type="caution">
    <text evidence="2">The sequence shown here is derived from an EMBL/GenBank/DDBJ whole genome shotgun (WGS) entry which is preliminary data.</text>
</comment>
<feature type="region of interest" description="Disordered" evidence="1">
    <location>
        <begin position="1"/>
        <end position="50"/>
    </location>
</feature>
<evidence type="ECO:0000256" key="1">
    <source>
        <dbReference type="SAM" id="MobiDB-lite"/>
    </source>
</evidence>
<feature type="region of interest" description="Disordered" evidence="1">
    <location>
        <begin position="171"/>
        <end position="272"/>
    </location>
</feature>
<feature type="compositionally biased region" description="Basic and acidic residues" evidence="1">
    <location>
        <begin position="70"/>
        <end position="81"/>
    </location>
</feature>
<feature type="region of interest" description="Disordered" evidence="1">
    <location>
        <begin position="70"/>
        <end position="112"/>
    </location>
</feature>
<feature type="compositionally biased region" description="Polar residues" evidence="1">
    <location>
        <begin position="178"/>
        <end position="189"/>
    </location>
</feature>
<feature type="compositionally biased region" description="Polar residues" evidence="1">
    <location>
        <begin position="8"/>
        <end position="18"/>
    </location>
</feature>
<feature type="compositionally biased region" description="Basic and acidic residues" evidence="1">
    <location>
        <begin position="190"/>
        <end position="201"/>
    </location>
</feature>
<keyword evidence="3" id="KW-1185">Reference proteome</keyword>
<dbReference type="Proteomes" id="UP001632038">
    <property type="component" value="Unassembled WGS sequence"/>
</dbReference>
<evidence type="ECO:0000313" key="3">
    <source>
        <dbReference type="Proteomes" id="UP001632038"/>
    </source>
</evidence>
<sequence>MQLPTPPSTQDITKQNSVLHKDKEADITDNTNNKEAPTHKHKKGEIQKGDQFHNMFALLSEAENLEKDLNQEIPKEAHKDQNYGQGDLTSKKKDHSDINIPRMIENKEKPTQEVDLIVETAKIQDHQNMGMNIDKNTEENSSSKDLQSKYYDMKYQSSDEETFVPDSLEDSHIEDTPAQDNEQGSQNQMENKENAVKHRENNEDDAQDDLVFLSDGNGQQDQSNMGVLIHKSAALSDDENIKGKSKRKYNKRTFPPNPDRSLRSAKENQQLL</sequence>
<protein>
    <submittedName>
        <fullName evidence="2">Uncharacterized protein</fullName>
    </submittedName>
</protein>
<accession>A0ABD3D9E8</accession>
<organism evidence="2 3">
    <name type="scientific">Castilleja foliolosa</name>
    <dbReference type="NCBI Taxonomy" id="1961234"/>
    <lineage>
        <taxon>Eukaryota</taxon>
        <taxon>Viridiplantae</taxon>
        <taxon>Streptophyta</taxon>
        <taxon>Embryophyta</taxon>
        <taxon>Tracheophyta</taxon>
        <taxon>Spermatophyta</taxon>
        <taxon>Magnoliopsida</taxon>
        <taxon>eudicotyledons</taxon>
        <taxon>Gunneridae</taxon>
        <taxon>Pentapetalae</taxon>
        <taxon>asterids</taxon>
        <taxon>lamiids</taxon>
        <taxon>Lamiales</taxon>
        <taxon>Orobanchaceae</taxon>
        <taxon>Pedicularideae</taxon>
        <taxon>Castillejinae</taxon>
        <taxon>Castilleja</taxon>
    </lineage>
</organism>
<proteinExistence type="predicted"/>